<dbReference type="STRING" id="454194.PYK22_02171"/>
<dbReference type="Pfam" id="PF07642">
    <property type="entry name" value="BBP2"/>
    <property type="match status" value="1"/>
</dbReference>
<keyword evidence="3" id="KW-1185">Reference proteome</keyword>
<dbReference type="AlphaFoldDB" id="A0A0B6X0T8"/>
<dbReference type="OrthoDB" id="111111at2"/>
<evidence type="ECO:0000256" key="1">
    <source>
        <dbReference type="SAM" id="MobiDB-lite"/>
    </source>
</evidence>
<organism evidence="2 3">
    <name type="scientific">Pyrinomonas methylaliphatogenes</name>
    <dbReference type="NCBI Taxonomy" id="454194"/>
    <lineage>
        <taxon>Bacteria</taxon>
        <taxon>Pseudomonadati</taxon>
        <taxon>Acidobacteriota</taxon>
        <taxon>Blastocatellia</taxon>
        <taxon>Blastocatellales</taxon>
        <taxon>Pyrinomonadaceae</taxon>
        <taxon>Pyrinomonas</taxon>
    </lineage>
</organism>
<feature type="compositionally biased region" description="Basic and acidic residues" evidence="1">
    <location>
        <begin position="1"/>
        <end position="17"/>
    </location>
</feature>
<feature type="region of interest" description="Disordered" evidence="1">
    <location>
        <begin position="1"/>
        <end position="22"/>
    </location>
</feature>
<accession>A0A0B6X0T8</accession>
<feature type="region of interest" description="Disordered" evidence="1">
    <location>
        <begin position="131"/>
        <end position="151"/>
    </location>
</feature>
<evidence type="ECO:0000313" key="2">
    <source>
        <dbReference type="EMBL" id="CDM66159.1"/>
    </source>
</evidence>
<sequence>MREEHIISEASESDHSLPKPGHRLTRRACRCIGRLRLWIALTFALSSLFVGSEMAKAQTSQSAKVEALTQLGHDRHPAPEEKANEPNSESTEREARLLKRIEELERRLAEVEAKLGQRSSVATDAEIAQGMNATANVDAPPPSTERKDDEENRQVLEFFRGTTLNLLFDGYYSYNFNRPAGGVNLLHSYDVSSNSFSLNQAAIVIERAPDVERGRRFGVRLDLQFGQATETLQGNAANEMRPQVYRNLWQAYGTYVFDIGRGLTVDFGKWASSFGYETTYTKDNFNYSRSLLFAALPAYHFGMRASYPINDRASVTYYLVNGLQQSEDFNGFKSQAVLLSLKPSSRLTSQFNYYVGREGRDRAPVLNPEFASLPTQPGLSTDIVRPIPTGRYHILDTYHTIKASNRLIFAIQADYIIGRVFENSPPASLWGGAGYIRYQVNPKLAFAGRFEYISEKASPLGGLFSGITQALKEHTITAEYALTDGFLWRAEYRRDFSNQPFFLTERPGELKRSQNIVTFGLLWWIGRKEGAW</sequence>
<dbReference type="Proteomes" id="UP000031518">
    <property type="component" value="Unassembled WGS sequence"/>
</dbReference>
<reference evidence="2 3" key="2">
    <citation type="submission" date="2015-01" db="EMBL/GenBank/DDBJ databases">
        <title>Complete genome sequence of Pyrinomonas methylaliphatogenes type strain K22T.</title>
        <authorList>
            <person name="Lee K.C.Y."/>
            <person name="Power J.F."/>
            <person name="Dunfield P.F."/>
            <person name="Morgan X.C."/>
            <person name="Huttenhower C."/>
            <person name="Stott M.B."/>
        </authorList>
    </citation>
    <scope>NUCLEOTIDE SEQUENCE [LARGE SCALE GENOMIC DNA]</scope>
    <source>
        <strain evidence="2 3">K22</strain>
    </source>
</reference>
<gene>
    <name evidence="2" type="ORF">PYK22_02171</name>
</gene>
<name>A0A0B6X0T8_9BACT</name>
<protein>
    <submittedName>
        <fullName evidence="2">Outer membrane protein family (DUF1597)</fullName>
    </submittedName>
</protein>
<feature type="region of interest" description="Disordered" evidence="1">
    <location>
        <begin position="73"/>
        <end position="94"/>
    </location>
</feature>
<reference evidence="2 3" key="1">
    <citation type="submission" date="2013-12" db="EMBL/GenBank/DDBJ databases">
        <authorList>
            <person name="Stott M."/>
        </authorList>
    </citation>
    <scope>NUCLEOTIDE SEQUENCE [LARGE SCALE GENOMIC DNA]</scope>
    <source>
        <strain evidence="2 3">K22</strain>
    </source>
</reference>
<dbReference type="EMBL" id="CBXV010000007">
    <property type="protein sequence ID" value="CDM66159.1"/>
    <property type="molecule type" value="Genomic_DNA"/>
</dbReference>
<evidence type="ECO:0000313" key="3">
    <source>
        <dbReference type="Proteomes" id="UP000031518"/>
    </source>
</evidence>
<dbReference type="RefSeq" id="WP_157770828.1">
    <property type="nucleotide sequence ID" value="NZ_CBXV010000007.1"/>
</dbReference>
<proteinExistence type="predicted"/>
<dbReference type="InterPro" id="IPR011486">
    <property type="entry name" value="BBP2"/>
</dbReference>